<keyword evidence="1" id="KW-0812">Transmembrane</keyword>
<dbReference type="AlphaFoldDB" id="A0A0S4FPY6"/>
<evidence type="ECO:0000313" key="2">
    <source>
        <dbReference type="EMBL" id="CEL25129.1"/>
    </source>
</evidence>
<dbReference type="EMBL" id="LN734822">
    <property type="protein sequence ID" value="CEL25129.1"/>
    <property type="molecule type" value="Genomic_DNA"/>
</dbReference>
<feature type="transmembrane region" description="Helical" evidence="1">
    <location>
        <begin position="93"/>
        <end position="110"/>
    </location>
</feature>
<reference evidence="2" key="1">
    <citation type="submission" date="2014-09" db="EMBL/GenBank/DDBJ databases">
        <authorList>
            <person name="Wibberg D."/>
        </authorList>
    </citation>
    <scope>NUCLEOTIDE SEQUENCE [LARGE SCALE GENOMIC DNA]</scope>
    <source>
        <strain evidence="2">Mb9</strain>
    </source>
</reference>
<evidence type="ECO:0008006" key="4">
    <source>
        <dbReference type="Google" id="ProtNLM"/>
    </source>
</evidence>
<feature type="transmembrane region" description="Helical" evidence="1">
    <location>
        <begin position="139"/>
        <end position="157"/>
    </location>
</feature>
<keyword evidence="3" id="KW-1185">Reference proteome</keyword>
<accession>A0A0S4FPY6</accession>
<feature type="transmembrane region" description="Helical" evidence="1">
    <location>
        <begin position="7"/>
        <end position="29"/>
    </location>
</feature>
<evidence type="ECO:0000313" key="3">
    <source>
        <dbReference type="Proteomes" id="UP000062768"/>
    </source>
</evidence>
<feature type="transmembrane region" description="Helical" evidence="1">
    <location>
        <begin position="294"/>
        <end position="312"/>
    </location>
</feature>
<name>A0A0S4FPY6_METFO</name>
<dbReference type="RefSeq" id="WP_060537874.1">
    <property type="nucleotide sequence ID" value="NZ_LN734822.1"/>
</dbReference>
<protein>
    <recommendedName>
        <fullName evidence="4">Glycosyltransferase RgtA/B/C/D-like domain-containing protein</fullName>
    </recommendedName>
</protein>
<feature type="transmembrane region" description="Helical" evidence="1">
    <location>
        <begin position="324"/>
        <end position="348"/>
    </location>
</feature>
<keyword evidence="1" id="KW-1133">Transmembrane helix</keyword>
<feature type="transmembrane region" description="Helical" evidence="1">
    <location>
        <begin position="163"/>
        <end position="186"/>
    </location>
</feature>
<feature type="transmembrane region" description="Helical" evidence="1">
    <location>
        <begin position="198"/>
        <end position="216"/>
    </location>
</feature>
<keyword evidence="1" id="KW-0472">Membrane</keyword>
<feature type="transmembrane region" description="Helical" evidence="1">
    <location>
        <begin position="242"/>
        <end position="262"/>
    </location>
</feature>
<gene>
    <name evidence="2" type="ORF">MB9_1493</name>
</gene>
<sequence length="452" mass="51756">MQVKDKIQLLIPFTPLIVVAIVLLLRPYYLFPAGGDTEFHLARAREILQNPFYGLFWDSITYYPLGRPVWHQPLFNAVYAGLWYVGGVRFAESFLSVFQVLLTVGIASWFANREYGLFAGYFAGLFALAVPAPSTLTAAIPAAYIPILAVLTIYYIPQDKKKAFISSLIGLWTHMIALFCFIPLYLVDNYKDKTNLKIIAILLPFWLFWAGYWVYFKDKLVTGGVFYTLTHLKLVPPHPGSYAFLIFMTVFIIGFIGLYLLYNSNYRQFKLFTTYIVIVMFFSLFGFNGDFLRGFQFAALPMAILSGFAVERGYKYLYKSRSRVISSAFLLVMIFVSMMGAVIFFSYLPNQHGKGWDALETPFEGEYAPLKEYIENNTSPDEILWSDRELAEKVAWMTGRRVSNGLYPDNTYGGTRGFVDKHQDINIYQDDGYISINDLNNNTLTRIKLATY</sequence>
<feature type="transmembrane region" description="Helical" evidence="1">
    <location>
        <begin position="269"/>
        <end position="288"/>
    </location>
</feature>
<dbReference type="Proteomes" id="UP000062768">
    <property type="component" value="Chromosome I"/>
</dbReference>
<organism evidence="2 3">
    <name type="scientific">Methanobacterium formicicum</name>
    <dbReference type="NCBI Taxonomy" id="2162"/>
    <lineage>
        <taxon>Archaea</taxon>
        <taxon>Methanobacteriati</taxon>
        <taxon>Methanobacteriota</taxon>
        <taxon>Methanomada group</taxon>
        <taxon>Methanobacteria</taxon>
        <taxon>Methanobacteriales</taxon>
        <taxon>Methanobacteriaceae</taxon>
        <taxon>Methanobacterium</taxon>
    </lineage>
</organism>
<dbReference type="PATRIC" id="fig|2162.10.peg.1559"/>
<evidence type="ECO:0000256" key="1">
    <source>
        <dbReference type="SAM" id="Phobius"/>
    </source>
</evidence>
<proteinExistence type="predicted"/>
<dbReference type="GeneID" id="26739732"/>